<reference evidence="3" key="1">
    <citation type="submission" date="2022-11" db="UniProtKB">
        <authorList>
            <consortium name="WormBaseParasite"/>
        </authorList>
    </citation>
    <scope>IDENTIFICATION</scope>
</reference>
<proteinExistence type="predicted"/>
<feature type="compositionally biased region" description="Low complexity" evidence="1">
    <location>
        <begin position="27"/>
        <end position="37"/>
    </location>
</feature>
<organism evidence="2 3">
    <name type="scientific">Meloidogyne floridensis</name>
    <dbReference type="NCBI Taxonomy" id="298350"/>
    <lineage>
        <taxon>Eukaryota</taxon>
        <taxon>Metazoa</taxon>
        <taxon>Ecdysozoa</taxon>
        <taxon>Nematoda</taxon>
        <taxon>Chromadorea</taxon>
        <taxon>Rhabditida</taxon>
        <taxon>Tylenchina</taxon>
        <taxon>Tylenchomorpha</taxon>
        <taxon>Tylenchoidea</taxon>
        <taxon>Meloidogynidae</taxon>
        <taxon>Meloidogyninae</taxon>
        <taxon>Meloidogyne</taxon>
    </lineage>
</organism>
<dbReference type="WBParaSite" id="scf7180000421480.g7035">
    <property type="protein sequence ID" value="scf7180000421480.g7035"/>
    <property type="gene ID" value="scf7180000421480.g7035"/>
</dbReference>
<keyword evidence="2" id="KW-1185">Reference proteome</keyword>
<sequence>MRGTLERPSPVPTAFASVGAFDHSFESSSRSDFMSASGGPASTDQRAG</sequence>
<dbReference type="Proteomes" id="UP000887560">
    <property type="component" value="Unplaced"/>
</dbReference>
<dbReference type="AlphaFoldDB" id="A0A915NSX5"/>
<evidence type="ECO:0000313" key="3">
    <source>
        <dbReference type="WBParaSite" id="scf7180000421480.g7035"/>
    </source>
</evidence>
<evidence type="ECO:0000256" key="1">
    <source>
        <dbReference type="SAM" id="MobiDB-lite"/>
    </source>
</evidence>
<evidence type="ECO:0000313" key="2">
    <source>
        <dbReference type="Proteomes" id="UP000887560"/>
    </source>
</evidence>
<protein>
    <submittedName>
        <fullName evidence="3">Uncharacterized protein</fullName>
    </submittedName>
</protein>
<name>A0A915NSX5_9BILA</name>
<feature type="region of interest" description="Disordered" evidence="1">
    <location>
        <begin position="27"/>
        <end position="48"/>
    </location>
</feature>
<accession>A0A915NSX5</accession>